<dbReference type="GO" id="GO:0010041">
    <property type="term" value="P:response to iron(III) ion"/>
    <property type="evidence" value="ECO:0007669"/>
    <property type="project" value="TreeGrafter"/>
</dbReference>
<gene>
    <name evidence="11" type="ORF">ASJ30_01970</name>
</gene>
<evidence type="ECO:0000313" key="12">
    <source>
        <dbReference type="Proteomes" id="UP000182938"/>
    </source>
</evidence>
<organism evidence="11 12">
    <name type="scientific">Janibacter indicus</name>
    <dbReference type="NCBI Taxonomy" id="857417"/>
    <lineage>
        <taxon>Bacteria</taxon>
        <taxon>Bacillati</taxon>
        <taxon>Actinomycetota</taxon>
        <taxon>Actinomycetes</taxon>
        <taxon>Micrococcales</taxon>
        <taxon>Intrasporangiaceae</taxon>
        <taxon>Janibacter</taxon>
    </lineage>
</organism>
<dbReference type="Proteomes" id="UP000182938">
    <property type="component" value="Chromosome"/>
</dbReference>
<evidence type="ECO:0000313" key="11">
    <source>
        <dbReference type="EMBL" id="APH00447.1"/>
    </source>
</evidence>
<evidence type="ECO:0000256" key="1">
    <source>
        <dbReference type="ARBA" id="ARBA00004651"/>
    </source>
</evidence>
<evidence type="ECO:0000256" key="3">
    <source>
        <dbReference type="ARBA" id="ARBA00022676"/>
    </source>
</evidence>
<accession>A0A1L3MDL7</accession>
<evidence type="ECO:0000256" key="7">
    <source>
        <dbReference type="ARBA" id="ARBA00023136"/>
    </source>
</evidence>
<dbReference type="InterPro" id="IPR038731">
    <property type="entry name" value="RgtA/B/C-like"/>
</dbReference>
<comment type="subcellular location">
    <subcellularLocation>
        <location evidence="1">Cell membrane</location>
        <topology evidence="1">Multi-pass membrane protein</topology>
    </subcellularLocation>
</comment>
<keyword evidence="4" id="KW-0808">Transferase</keyword>
<feature type="transmembrane region" description="Helical" evidence="9">
    <location>
        <begin position="154"/>
        <end position="187"/>
    </location>
</feature>
<dbReference type="PANTHER" id="PTHR33908">
    <property type="entry name" value="MANNOSYLTRANSFERASE YKCB-RELATED"/>
    <property type="match status" value="1"/>
</dbReference>
<evidence type="ECO:0000256" key="8">
    <source>
        <dbReference type="SAM" id="MobiDB-lite"/>
    </source>
</evidence>
<evidence type="ECO:0000256" key="6">
    <source>
        <dbReference type="ARBA" id="ARBA00022989"/>
    </source>
</evidence>
<evidence type="ECO:0000256" key="2">
    <source>
        <dbReference type="ARBA" id="ARBA00022475"/>
    </source>
</evidence>
<feature type="transmembrane region" description="Helical" evidence="9">
    <location>
        <begin position="314"/>
        <end position="331"/>
    </location>
</feature>
<feature type="transmembrane region" description="Helical" evidence="9">
    <location>
        <begin position="77"/>
        <end position="97"/>
    </location>
</feature>
<keyword evidence="12" id="KW-1185">Reference proteome</keyword>
<keyword evidence="2" id="KW-1003">Cell membrane</keyword>
<feature type="domain" description="Glycosyltransferase RgtA/B/C/D-like" evidence="10">
    <location>
        <begin position="53"/>
        <end position="208"/>
    </location>
</feature>
<reference evidence="11 12" key="1">
    <citation type="submission" date="2015-11" db="EMBL/GenBank/DDBJ databases">
        <authorList>
            <person name="Zhang Y."/>
            <person name="Guo Z."/>
        </authorList>
    </citation>
    <scope>NUCLEOTIDE SEQUENCE [LARGE SCALE GENOMIC DNA]</scope>
    <source>
        <strain evidence="11 12">YFY001</strain>
    </source>
</reference>
<dbReference type="PANTHER" id="PTHR33908:SF3">
    <property type="entry name" value="UNDECAPRENYL PHOSPHATE-ALPHA-4-AMINO-4-DEOXY-L-ARABINOSE ARABINOSYL TRANSFERASE"/>
    <property type="match status" value="1"/>
</dbReference>
<keyword evidence="5 9" id="KW-0812">Transmembrane</keyword>
<keyword evidence="6 9" id="KW-1133">Transmembrane helix</keyword>
<feature type="transmembrane region" description="Helical" evidence="9">
    <location>
        <begin position="288"/>
        <end position="308"/>
    </location>
</feature>
<evidence type="ECO:0000259" key="10">
    <source>
        <dbReference type="Pfam" id="PF13231"/>
    </source>
</evidence>
<dbReference type="EMBL" id="CP013290">
    <property type="protein sequence ID" value="APH00447.1"/>
    <property type="molecule type" value="Genomic_DNA"/>
</dbReference>
<sequence length="497" mass="52334">MRARHVGLLAAGGVGAWTLGWRLDALHLRGDELYYRQAALDMLEGQWLTNAQHPPLAKQLMALTHLGLGDTVVADRLAAALAAWVTGLLLALLVWQVGRPGRWTALVGIATALLWWTLPWAPGRTATLESVMTCGLVAAQLAWTLAITRRDPRWLVVGGGLAGLAAAAKLTGGLALLGLVPATLILLRHRPARTVVPLAAAALVAAGVTWVFPFVPMEGEALRAMTTPVTFQLGHAEAGHTVVVAGQTHHHAPWWTSLWFALQRLGPLAAAGLVLGALVGLARHGARLAPVATTLLGLVVAMSLSPVQLGHYQYVWWPLLLALAVCALAPSHRATRRGPAGRWAGPVASGGAALALLPAVVLAADQVGAVARTEPSGLTLAPDVLAREVPDGTTITIWSDPWPTQVALPGRRLTTTMPGSLAPRALLVDRSWAARSDAMDPHLWRACRPVPYAEHRVGDLVLFVRQADPHPAFVPDPGCGPLRPAASGGASRPTAPR</sequence>
<name>A0A1L3MDL7_9MICO</name>
<evidence type="ECO:0000256" key="5">
    <source>
        <dbReference type="ARBA" id="ARBA00022692"/>
    </source>
</evidence>
<feature type="transmembrane region" description="Helical" evidence="9">
    <location>
        <begin position="343"/>
        <end position="364"/>
    </location>
</feature>
<dbReference type="RefSeq" id="WP_072623620.1">
    <property type="nucleotide sequence ID" value="NZ_CP013290.1"/>
</dbReference>
<dbReference type="AlphaFoldDB" id="A0A1L3MDL7"/>
<dbReference type="GO" id="GO:0016763">
    <property type="term" value="F:pentosyltransferase activity"/>
    <property type="evidence" value="ECO:0007669"/>
    <property type="project" value="TreeGrafter"/>
</dbReference>
<dbReference type="KEGG" id="jte:ASJ30_01970"/>
<feature type="region of interest" description="Disordered" evidence="8">
    <location>
        <begin position="474"/>
        <end position="497"/>
    </location>
</feature>
<feature type="transmembrane region" description="Helical" evidence="9">
    <location>
        <begin position="194"/>
        <end position="215"/>
    </location>
</feature>
<keyword evidence="7 9" id="KW-0472">Membrane</keyword>
<feature type="transmembrane region" description="Helical" evidence="9">
    <location>
        <begin position="258"/>
        <end position="281"/>
    </location>
</feature>
<dbReference type="InterPro" id="IPR050297">
    <property type="entry name" value="LipidA_mod_glycosyltrf_83"/>
</dbReference>
<dbReference type="GO" id="GO:0009103">
    <property type="term" value="P:lipopolysaccharide biosynthetic process"/>
    <property type="evidence" value="ECO:0007669"/>
    <property type="project" value="UniProtKB-ARBA"/>
</dbReference>
<dbReference type="GO" id="GO:0005886">
    <property type="term" value="C:plasma membrane"/>
    <property type="evidence" value="ECO:0007669"/>
    <property type="project" value="UniProtKB-SubCell"/>
</dbReference>
<keyword evidence="3" id="KW-0328">Glycosyltransferase</keyword>
<evidence type="ECO:0000256" key="9">
    <source>
        <dbReference type="SAM" id="Phobius"/>
    </source>
</evidence>
<feature type="transmembrane region" description="Helical" evidence="9">
    <location>
        <begin position="103"/>
        <end position="121"/>
    </location>
</feature>
<evidence type="ECO:0000256" key="4">
    <source>
        <dbReference type="ARBA" id="ARBA00022679"/>
    </source>
</evidence>
<protein>
    <recommendedName>
        <fullName evidence="10">Glycosyltransferase RgtA/B/C/D-like domain-containing protein</fullName>
    </recommendedName>
</protein>
<proteinExistence type="predicted"/>
<dbReference type="Pfam" id="PF13231">
    <property type="entry name" value="PMT_2"/>
    <property type="match status" value="1"/>
</dbReference>